<comment type="caution">
    <text evidence="2">The sequence shown here is derived from an EMBL/GenBank/DDBJ whole genome shotgun (WGS) entry which is preliminary data.</text>
</comment>
<organism evidence="2 3">
    <name type="scientific">Roseburia porci</name>
    <dbReference type="NCBI Taxonomy" id="2605790"/>
    <lineage>
        <taxon>Bacteria</taxon>
        <taxon>Bacillati</taxon>
        <taxon>Bacillota</taxon>
        <taxon>Clostridia</taxon>
        <taxon>Lachnospirales</taxon>
        <taxon>Lachnospiraceae</taxon>
        <taxon>Roseburia</taxon>
    </lineage>
</organism>
<accession>A0A6L5YTI3</accession>
<keyword evidence="1" id="KW-0472">Membrane</keyword>
<evidence type="ECO:0000313" key="3">
    <source>
        <dbReference type="Proteomes" id="UP000474024"/>
    </source>
</evidence>
<evidence type="ECO:0008006" key="4">
    <source>
        <dbReference type="Google" id="ProtNLM"/>
    </source>
</evidence>
<evidence type="ECO:0000256" key="1">
    <source>
        <dbReference type="SAM" id="Phobius"/>
    </source>
</evidence>
<feature type="transmembrane region" description="Helical" evidence="1">
    <location>
        <begin position="98"/>
        <end position="117"/>
    </location>
</feature>
<dbReference type="AlphaFoldDB" id="A0A6L5YTI3"/>
<keyword evidence="1" id="KW-1133">Transmembrane helix</keyword>
<feature type="transmembrane region" description="Helical" evidence="1">
    <location>
        <begin position="12"/>
        <end position="37"/>
    </location>
</feature>
<protein>
    <recommendedName>
        <fullName evidence="4">Transporter</fullName>
    </recommendedName>
</protein>
<dbReference type="EMBL" id="VUNI01000012">
    <property type="protein sequence ID" value="MST75021.1"/>
    <property type="molecule type" value="Genomic_DNA"/>
</dbReference>
<keyword evidence="1" id="KW-0812">Transmembrane</keyword>
<gene>
    <name evidence="2" type="ORF">FYJ75_08280</name>
</gene>
<dbReference type="RefSeq" id="WP_154429980.1">
    <property type="nucleotide sequence ID" value="NZ_VUNI01000012.1"/>
</dbReference>
<reference evidence="2 3" key="1">
    <citation type="submission" date="2019-08" db="EMBL/GenBank/DDBJ databases">
        <title>In-depth cultivation of the pig gut microbiome towards novel bacterial diversity and tailored functional studies.</title>
        <authorList>
            <person name="Wylensek D."/>
            <person name="Hitch T.C.A."/>
            <person name="Clavel T."/>
        </authorList>
    </citation>
    <scope>NUCLEOTIDE SEQUENCE [LARGE SCALE GENOMIC DNA]</scope>
    <source>
        <strain evidence="2 3">MUC/MUC-530-WT-4D</strain>
    </source>
</reference>
<name>A0A6L5YTI3_9FIRM</name>
<keyword evidence="3" id="KW-1185">Reference proteome</keyword>
<dbReference type="Proteomes" id="UP000474024">
    <property type="component" value="Unassembled WGS sequence"/>
</dbReference>
<sequence>MKEKIRKAIRESASYVEMLISAILCVVITLLVIKMVILGAPDLFTRTGDLDYFLTQAMTLAIGIEFVKMLCLHTPETIIEVLLFAIARQMVVEHSSMFETAVGVVAIAGLFAIRKFLFCGNDDTKSL</sequence>
<evidence type="ECO:0000313" key="2">
    <source>
        <dbReference type="EMBL" id="MST75021.1"/>
    </source>
</evidence>
<proteinExistence type="predicted"/>